<dbReference type="InterPro" id="IPR023465">
    <property type="entry name" value="Riboflavin_kinase_dom_sf"/>
</dbReference>
<name>A0A813VSZ8_ADIRI</name>
<evidence type="ECO:0000256" key="7">
    <source>
        <dbReference type="ARBA" id="ARBA00022840"/>
    </source>
</evidence>
<dbReference type="EMBL" id="CAJNOR010000212">
    <property type="protein sequence ID" value="CAF0841804.1"/>
    <property type="molecule type" value="Genomic_DNA"/>
</dbReference>
<keyword evidence="3" id="KW-0285">Flavoprotein</keyword>
<keyword evidence="5" id="KW-0808">Transferase</keyword>
<reference evidence="10" key="1">
    <citation type="submission" date="2021-02" db="EMBL/GenBank/DDBJ databases">
        <authorList>
            <person name="Nowell W R."/>
        </authorList>
    </citation>
    <scope>NUCLEOTIDE SEQUENCE</scope>
</reference>
<keyword evidence="6" id="KW-0547">Nucleotide-binding</keyword>
<evidence type="ECO:0000256" key="4">
    <source>
        <dbReference type="ARBA" id="ARBA00022643"/>
    </source>
</evidence>
<dbReference type="GO" id="GO:0005739">
    <property type="term" value="C:mitochondrion"/>
    <property type="evidence" value="ECO:0007669"/>
    <property type="project" value="TreeGrafter"/>
</dbReference>
<dbReference type="EC" id="2.7.1.26" evidence="2"/>
<feature type="domain" description="Riboflavin kinase" evidence="9">
    <location>
        <begin position="185"/>
        <end position="314"/>
    </location>
</feature>
<dbReference type="InterPro" id="IPR023468">
    <property type="entry name" value="Riboflavin_kinase"/>
</dbReference>
<dbReference type="PANTHER" id="PTHR22749">
    <property type="entry name" value="RIBOFLAVIN KINASE/FMN ADENYLYLTRANSFERASE"/>
    <property type="match status" value="1"/>
</dbReference>
<evidence type="ECO:0000313" key="10">
    <source>
        <dbReference type="EMBL" id="CAF0841804.1"/>
    </source>
</evidence>
<dbReference type="Gene3D" id="2.40.30.30">
    <property type="entry name" value="Riboflavin kinase-like"/>
    <property type="match status" value="1"/>
</dbReference>
<keyword evidence="11" id="KW-1185">Reference proteome</keyword>
<dbReference type="GO" id="GO:0005524">
    <property type="term" value="F:ATP binding"/>
    <property type="evidence" value="ECO:0007669"/>
    <property type="project" value="UniProtKB-KW"/>
</dbReference>
<evidence type="ECO:0000256" key="1">
    <source>
        <dbReference type="ARBA" id="ARBA00005201"/>
    </source>
</evidence>
<feature type="transmembrane region" description="Helical" evidence="8">
    <location>
        <begin position="145"/>
        <end position="170"/>
    </location>
</feature>
<dbReference type="UniPathway" id="UPA00276">
    <property type="reaction ID" value="UER00406"/>
</dbReference>
<feature type="transmembrane region" description="Helical" evidence="8">
    <location>
        <begin position="75"/>
        <end position="96"/>
    </location>
</feature>
<evidence type="ECO:0000256" key="3">
    <source>
        <dbReference type="ARBA" id="ARBA00022630"/>
    </source>
</evidence>
<dbReference type="GO" id="GO:0009231">
    <property type="term" value="P:riboflavin biosynthetic process"/>
    <property type="evidence" value="ECO:0007669"/>
    <property type="project" value="InterPro"/>
</dbReference>
<dbReference type="AlphaFoldDB" id="A0A813VSZ8"/>
<dbReference type="GO" id="GO:0008531">
    <property type="term" value="F:riboflavin kinase activity"/>
    <property type="evidence" value="ECO:0007669"/>
    <property type="project" value="UniProtKB-EC"/>
</dbReference>
<dbReference type="Proteomes" id="UP000663828">
    <property type="component" value="Unassembled WGS sequence"/>
</dbReference>
<organism evidence="10 11">
    <name type="scientific">Adineta ricciae</name>
    <name type="common">Rotifer</name>
    <dbReference type="NCBI Taxonomy" id="249248"/>
    <lineage>
        <taxon>Eukaryota</taxon>
        <taxon>Metazoa</taxon>
        <taxon>Spiralia</taxon>
        <taxon>Gnathifera</taxon>
        <taxon>Rotifera</taxon>
        <taxon>Eurotatoria</taxon>
        <taxon>Bdelloidea</taxon>
        <taxon>Adinetida</taxon>
        <taxon>Adinetidae</taxon>
        <taxon>Adineta</taxon>
    </lineage>
</organism>
<keyword evidence="4" id="KW-0288">FMN</keyword>
<evidence type="ECO:0000256" key="5">
    <source>
        <dbReference type="ARBA" id="ARBA00022679"/>
    </source>
</evidence>
<keyword evidence="8" id="KW-1133">Transmembrane helix</keyword>
<evidence type="ECO:0000256" key="2">
    <source>
        <dbReference type="ARBA" id="ARBA00012105"/>
    </source>
</evidence>
<evidence type="ECO:0000313" key="11">
    <source>
        <dbReference type="Proteomes" id="UP000663828"/>
    </source>
</evidence>
<dbReference type="GO" id="GO:0009398">
    <property type="term" value="P:FMN biosynthetic process"/>
    <property type="evidence" value="ECO:0007669"/>
    <property type="project" value="UniProtKB-UniPathway"/>
</dbReference>
<feature type="transmembrane region" description="Helical" evidence="8">
    <location>
        <begin position="32"/>
        <end position="54"/>
    </location>
</feature>
<accession>A0A813VSZ8</accession>
<evidence type="ECO:0000256" key="8">
    <source>
        <dbReference type="SAM" id="Phobius"/>
    </source>
</evidence>
<protein>
    <recommendedName>
        <fullName evidence="2">riboflavin kinase</fullName>
        <ecNumber evidence="2">2.7.1.26</ecNumber>
    </recommendedName>
</protein>
<sequence>MYPTVPYYVPRSRPIGRYQHRTPVDIGWRLRWPFLFSTILGVAMILCILVIGALEVASLAQSTNKDVFGNTSATGAGIWCGVFLSIAAVLILLINYMPNVRLWAKIAFIATIVAVCFTIILIGLDAKAVQDGRGALPSSFEKPKILSAQLAFACIEFVLCLIFITIYLIVQAAVGRHIMTNTPWPYFTSGTIVHGFGRGSKELGCPTANFDEETVDKLPSSIDQGVYYGWAKLLTKRNNEIYKMVTSVGTNPFYNGEKKSMETHIIHEFPEDFYGETLKIVLLGEIRKMTTFNNAGELVAAIQNDISTAKERLDSDECRQYHNHSFFQQ</sequence>
<dbReference type="Pfam" id="PF01687">
    <property type="entry name" value="Flavokinase"/>
    <property type="match status" value="1"/>
</dbReference>
<feature type="transmembrane region" description="Helical" evidence="8">
    <location>
        <begin position="102"/>
        <end position="124"/>
    </location>
</feature>
<comment type="pathway">
    <text evidence="1">Cofactor biosynthesis; FMN biosynthesis; FMN from riboflavin (ATP route): step 1/1.</text>
</comment>
<keyword evidence="7" id="KW-0067">ATP-binding</keyword>
<evidence type="ECO:0000259" key="9">
    <source>
        <dbReference type="SMART" id="SM00904"/>
    </source>
</evidence>
<dbReference type="InterPro" id="IPR015865">
    <property type="entry name" value="Riboflavin_kinase_bac/euk"/>
</dbReference>
<dbReference type="PANTHER" id="PTHR22749:SF6">
    <property type="entry name" value="RIBOFLAVIN KINASE"/>
    <property type="match status" value="1"/>
</dbReference>
<keyword evidence="8" id="KW-0472">Membrane</keyword>
<evidence type="ECO:0000256" key="6">
    <source>
        <dbReference type="ARBA" id="ARBA00022741"/>
    </source>
</evidence>
<comment type="caution">
    <text evidence="10">The sequence shown here is derived from an EMBL/GenBank/DDBJ whole genome shotgun (WGS) entry which is preliminary data.</text>
</comment>
<dbReference type="SUPFAM" id="SSF82114">
    <property type="entry name" value="Riboflavin kinase-like"/>
    <property type="match status" value="1"/>
</dbReference>
<proteinExistence type="predicted"/>
<gene>
    <name evidence="10" type="ORF">XAT740_LOCUS5010</name>
</gene>
<dbReference type="SMART" id="SM00904">
    <property type="entry name" value="Flavokinase"/>
    <property type="match status" value="1"/>
</dbReference>
<keyword evidence="8" id="KW-0812">Transmembrane</keyword>